<dbReference type="Proteomes" id="UP000295455">
    <property type="component" value="Unassembled WGS sequence"/>
</dbReference>
<gene>
    <name evidence="1" type="ORF">EV196_107136</name>
</gene>
<evidence type="ECO:0000313" key="2">
    <source>
        <dbReference type="Proteomes" id="UP000295455"/>
    </source>
</evidence>
<organism evidence="1 2">
    <name type="scientific">Mariniflexile fucanivorans</name>
    <dbReference type="NCBI Taxonomy" id="264023"/>
    <lineage>
        <taxon>Bacteria</taxon>
        <taxon>Pseudomonadati</taxon>
        <taxon>Bacteroidota</taxon>
        <taxon>Flavobacteriia</taxon>
        <taxon>Flavobacteriales</taxon>
        <taxon>Flavobacteriaceae</taxon>
        <taxon>Mariniflexile</taxon>
    </lineage>
</organism>
<comment type="caution">
    <text evidence="1">The sequence shown here is derived from an EMBL/GenBank/DDBJ whole genome shotgun (WGS) entry which is preliminary data.</text>
</comment>
<dbReference type="RefSeq" id="WP_132218502.1">
    <property type="nucleotide sequence ID" value="NZ_OX156936.1"/>
</dbReference>
<name>A0A4R1REY8_9FLAO</name>
<keyword evidence="2" id="KW-1185">Reference proteome</keyword>
<dbReference type="OrthoDB" id="1139253at2"/>
<protein>
    <submittedName>
        <fullName evidence="1">Uncharacterized protein</fullName>
    </submittedName>
</protein>
<reference evidence="1 2" key="1">
    <citation type="submission" date="2019-03" db="EMBL/GenBank/DDBJ databases">
        <title>Genomic Encyclopedia of Type Strains, Phase IV (KMG-IV): sequencing the most valuable type-strain genomes for metagenomic binning, comparative biology and taxonomic classification.</title>
        <authorList>
            <person name="Goeker M."/>
        </authorList>
    </citation>
    <scope>NUCLEOTIDE SEQUENCE [LARGE SCALE GENOMIC DNA]</scope>
    <source>
        <strain evidence="1 2">DSM 18792</strain>
    </source>
</reference>
<dbReference type="AlphaFoldDB" id="A0A4R1REY8"/>
<dbReference type="EMBL" id="SLUP01000007">
    <property type="protein sequence ID" value="TCL64429.1"/>
    <property type="molecule type" value="Genomic_DNA"/>
</dbReference>
<sequence length="105" mass="11974">MDTNNNIQNKIDDAFSAIDAIENVNVSPFFKDKTMQRLFAEKEEVVTIWNWFTPKLQLATLACFIVLNVLAFKQYNSNKYIANVNEFAETYGLASSANESLLNLK</sequence>
<accession>A0A4R1REY8</accession>
<evidence type="ECO:0000313" key="1">
    <source>
        <dbReference type="EMBL" id="TCL64429.1"/>
    </source>
</evidence>
<proteinExistence type="predicted"/>